<keyword evidence="3" id="KW-1185">Reference proteome</keyword>
<dbReference type="AlphaFoldDB" id="A0AA43QR21"/>
<accession>A0AA43QR21</accession>
<proteinExistence type="predicted"/>
<gene>
    <name evidence="2" type="ORF">OHK93_002282</name>
</gene>
<reference evidence="2" key="1">
    <citation type="journal article" date="2023" name="Genome Biol. Evol.">
        <title>First Whole Genome Sequence and Flow Cytometry Genome Size Data for the Lichen-Forming Fungus Ramalina farinacea (Ascomycota).</title>
        <authorList>
            <person name="Llewellyn T."/>
            <person name="Mian S."/>
            <person name="Hill R."/>
            <person name="Leitch I.J."/>
            <person name="Gaya E."/>
        </authorList>
    </citation>
    <scope>NUCLEOTIDE SEQUENCE</scope>
    <source>
        <strain evidence="2">LIQ254RAFAR</strain>
    </source>
</reference>
<name>A0AA43QR21_9LECA</name>
<feature type="region of interest" description="Disordered" evidence="1">
    <location>
        <begin position="76"/>
        <end position="130"/>
    </location>
</feature>
<dbReference type="Proteomes" id="UP001161017">
    <property type="component" value="Unassembled WGS sequence"/>
</dbReference>
<evidence type="ECO:0000313" key="2">
    <source>
        <dbReference type="EMBL" id="MDI1491076.1"/>
    </source>
</evidence>
<dbReference type="EMBL" id="JAPUFD010000013">
    <property type="protein sequence ID" value="MDI1491076.1"/>
    <property type="molecule type" value="Genomic_DNA"/>
</dbReference>
<comment type="caution">
    <text evidence="2">The sequence shown here is derived from an EMBL/GenBank/DDBJ whole genome shotgun (WGS) entry which is preliminary data.</text>
</comment>
<organism evidence="2 3">
    <name type="scientific">Ramalina farinacea</name>
    <dbReference type="NCBI Taxonomy" id="258253"/>
    <lineage>
        <taxon>Eukaryota</taxon>
        <taxon>Fungi</taxon>
        <taxon>Dikarya</taxon>
        <taxon>Ascomycota</taxon>
        <taxon>Pezizomycotina</taxon>
        <taxon>Lecanoromycetes</taxon>
        <taxon>OSLEUM clade</taxon>
        <taxon>Lecanoromycetidae</taxon>
        <taxon>Lecanorales</taxon>
        <taxon>Lecanorineae</taxon>
        <taxon>Ramalinaceae</taxon>
        <taxon>Ramalina</taxon>
    </lineage>
</organism>
<evidence type="ECO:0000313" key="3">
    <source>
        <dbReference type="Proteomes" id="UP001161017"/>
    </source>
</evidence>
<protein>
    <submittedName>
        <fullName evidence="2">Uncharacterized protein</fullName>
    </submittedName>
</protein>
<sequence>MLKKTICKNAFNQKLHIDTETDWDIIRASALPQAQAMIKDECRSKGLDLVTSPFIDDLIEWKLYNVRRCAQRIERRKRLDMRNSGSQNGADAHHAEPAYQAQRFEAPYQPAPSQGASFTHPASGRDGVGA</sequence>
<evidence type="ECO:0000256" key="1">
    <source>
        <dbReference type="SAM" id="MobiDB-lite"/>
    </source>
</evidence>